<dbReference type="Proteomes" id="UP000245124">
    <property type="component" value="Unassembled WGS sequence"/>
</dbReference>
<sequence length="58" mass="6417">MIPINKQLFALKQKHPLLANSLSDFSRHEKRVQGDNLISSHGWGDVKLVGFTGVTSEA</sequence>
<comment type="caution">
    <text evidence="1">The sequence shown here is derived from an EMBL/GenBank/DDBJ whole genome shotgun (WGS) entry which is preliminary data.</text>
</comment>
<evidence type="ECO:0000313" key="2">
    <source>
        <dbReference type="Proteomes" id="UP000245124"/>
    </source>
</evidence>
<organism evidence="1 2">
    <name type="scientific">Nostoc commune NIES-4072</name>
    <dbReference type="NCBI Taxonomy" id="2005467"/>
    <lineage>
        <taxon>Bacteria</taxon>
        <taxon>Bacillati</taxon>
        <taxon>Cyanobacteriota</taxon>
        <taxon>Cyanophyceae</taxon>
        <taxon>Nostocales</taxon>
        <taxon>Nostocaceae</taxon>
        <taxon>Nostoc</taxon>
    </lineage>
</organism>
<evidence type="ECO:0000313" key="1">
    <source>
        <dbReference type="EMBL" id="GBG16903.1"/>
    </source>
</evidence>
<proteinExistence type="predicted"/>
<dbReference type="EMBL" id="BDUD01000001">
    <property type="protein sequence ID" value="GBG16903.1"/>
    <property type="molecule type" value="Genomic_DNA"/>
</dbReference>
<protein>
    <submittedName>
        <fullName evidence="1">Uncharacterized protein</fullName>
    </submittedName>
</protein>
<dbReference type="AlphaFoldDB" id="A0A2R5FKX9"/>
<accession>A0A2R5FKX9</accession>
<keyword evidence="2" id="KW-1185">Reference proteome</keyword>
<gene>
    <name evidence="1" type="ORF">NIES4072_05490</name>
</gene>
<name>A0A2R5FKX9_NOSCO</name>
<reference evidence="1 2" key="1">
    <citation type="submission" date="2017-06" db="EMBL/GenBank/DDBJ databases">
        <title>Genome sequencing of cyanobaciteial culture collection at National Institute for Environmental Studies (NIES).</title>
        <authorList>
            <person name="Hirose Y."/>
            <person name="Shimura Y."/>
            <person name="Fujisawa T."/>
            <person name="Nakamura Y."/>
            <person name="Kawachi M."/>
        </authorList>
    </citation>
    <scope>NUCLEOTIDE SEQUENCE [LARGE SCALE GENOMIC DNA]</scope>
    <source>
        <strain evidence="1 2">NIES-4072</strain>
    </source>
</reference>